<evidence type="ECO:0000313" key="3">
    <source>
        <dbReference type="EMBL" id="KRN58843.1"/>
    </source>
</evidence>
<comment type="caution">
    <text evidence="3">The sequence shown here is derived from an EMBL/GenBank/DDBJ whole genome shotgun (WGS) entry which is preliminary data.</text>
</comment>
<name>A0A0R2I1S8_9LACO</name>
<keyword evidence="2" id="KW-0732">Signal</keyword>
<dbReference type="AlphaFoldDB" id="A0A0R2I1S8"/>
<reference evidence="3 4" key="1">
    <citation type="journal article" date="2015" name="Genome Announc.">
        <title>Expanding the biotechnology potential of lactobacilli through comparative genomics of 213 strains and associated genera.</title>
        <authorList>
            <person name="Sun Z."/>
            <person name="Harris H.M."/>
            <person name="McCann A."/>
            <person name="Guo C."/>
            <person name="Argimon S."/>
            <person name="Zhang W."/>
            <person name="Yang X."/>
            <person name="Jeffery I.B."/>
            <person name="Cooney J.C."/>
            <person name="Kagawa T.F."/>
            <person name="Liu W."/>
            <person name="Song Y."/>
            <person name="Salvetti E."/>
            <person name="Wrobel A."/>
            <person name="Rasinkangas P."/>
            <person name="Parkhill J."/>
            <person name="Rea M.C."/>
            <person name="O'Sullivan O."/>
            <person name="Ritari J."/>
            <person name="Douillard F.P."/>
            <person name="Paul Ross R."/>
            <person name="Yang R."/>
            <person name="Briner A.E."/>
            <person name="Felis G.E."/>
            <person name="de Vos W.M."/>
            <person name="Barrangou R."/>
            <person name="Klaenhammer T.R."/>
            <person name="Caufield P.W."/>
            <person name="Cui Y."/>
            <person name="Zhang H."/>
            <person name="O'Toole P.W."/>
        </authorList>
    </citation>
    <scope>NUCLEOTIDE SEQUENCE [LARGE SCALE GENOMIC DNA]</scope>
    <source>
        <strain evidence="3 4">DSM 17896</strain>
    </source>
</reference>
<feature type="region of interest" description="Disordered" evidence="1">
    <location>
        <begin position="28"/>
        <end position="89"/>
    </location>
</feature>
<proteinExistence type="predicted"/>
<keyword evidence="4" id="KW-1185">Reference proteome</keyword>
<dbReference type="RefSeq" id="WP_057741083.1">
    <property type="nucleotide sequence ID" value="NZ_JQBW01000009.1"/>
</dbReference>
<feature type="compositionally biased region" description="Basic residues" evidence="1">
    <location>
        <begin position="38"/>
        <end position="53"/>
    </location>
</feature>
<dbReference type="EMBL" id="JQBW01000009">
    <property type="protein sequence ID" value="KRN58843.1"/>
    <property type="molecule type" value="Genomic_DNA"/>
</dbReference>
<sequence length="159" mass="17364">MIKKVKLALLFGLMLLPLSACGQREATHHHSDSEYSSLKKKNRQLKKQVKKKSTSSSSSNTSSNDQGKTNDQKQIDSAQSSNGQTVTVSNEKQAIAIARAKYGDHNGDWKWECLSDGSSYNSNGYYFVKAISQSELANGSMTGTAMSCKVYPDGSVEEN</sequence>
<feature type="signal peptide" evidence="2">
    <location>
        <begin position="1"/>
        <end position="22"/>
    </location>
</feature>
<dbReference type="Proteomes" id="UP000050934">
    <property type="component" value="Unassembled WGS sequence"/>
</dbReference>
<evidence type="ECO:0000313" key="4">
    <source>
        <dbReference type="Proteomes" id="UP000050934"/>
    </source>
</evidence>
<dbReference type="OrthoDB" id="2301321at2"/>
<evidence type="ECO:0000256" key="1">
    <source>
        <dbReference type="SAM" id="MobiDB-lite"/>
    </source>
</evidence>
<evidence type="ECO:0008006" key="5">
    <source>
        <dbReference type="Google" id="ProtNLM"/>
    </source>
</evidence>
<feature type="chain" id="PRO_5038617375" description="Lipoprotein" evidence="2">
    <location>
        <begin position="23"/>
        <end position="159"/>
    </location>
</feature>
<feature type="compositionally biased region" description="Low complexity" evidence="1">
    <location>
        <begin position="54"/>
        <end position="63"/>
    </location>
</feature>
<evidence type="ECO:0000256" key="2">
    <source>
        <dbReference type="SAM" id="SignalP"/>
    </source>
</evidence>
<dbReference type="PATRIC" id="fig|396268.3.peg.477"/>
<accession>A0A0R2I1S8</accession>
<protein>
    <recommendedName>
        <fullName evidence="5">Lipoprotein</fullName>
    </recommendedName>
</protein>
<feature type="compositionally biased region" description="Polar residues" evidence="1">
    <location>
        <begin position="75"/>
        <end position="89"/>
    </location>
</feature>
<gene>
    <name evidence="3" type="ORF">IV45_GL000470</name>
</gene>
<dbReference type="STRING" id="396268.IV45_GL000470"/>
<organism evidence="3 4">
    <name type="scientific">Limosilactobacillus secaliphilus</name>
    <dbReference type="NCBI Taxonomy" id="396268"/>
    <lineage>
        <taxon>Bacteria</taxon>
        <taxon>Bacillati</taxon>
        <taxon>Bacillota</taxon>
        <taxon>Bacilli</taxon>
        <taxon>Lactobacillales</taxon>
        <taxon>Lactobacillaceae</taxon>
        <taxon>Limosilactobacillus</taxon>
    </lineage>
</organism>